<dbReference type="Proteomes" id="UP001183390">
    <property type="component" value="Unassembled WGS sequence"/>
</dbReference>
<dbReference type="PANTHER" id="PTHR43806:SF11">
    <property type="entry name" value="CEREVISIN-RELATED"/>
    <property type="match status" value="1"/>
</dbReference>
<evidence type="ECO:0000256" key="8">
    <source>
        <dbReference type="SAM" id="SignalP"/>
    </source>
</evidence>
<evidence type="ECO:0000256" key="6">
    <source>
        <dbReference type="SAM" id="MobiDB-lite"/>
    </source>
</evidence>
<evidence type="ECO:0000313" key="11">
    <source>
        <dbReference type="Proteomes" id="UP001183390"/>
    </source>
</evidence>
<dbReference type="Pfam" id="PF00082">
    <property type="entry name" value="Peptidase_S8"/>
    <property type="match status" value="1"/>
</dbReference>
<dbReference type="SUPFAM" id="SSF52743">
    <property type="entry name" value="Subtilisin-like"/>
    <property type="match status" value="1"/>
</dbReference>
<dbReference type="PRINTS" id="PR00723">
    <property type="entry name" value="SUBTILISIN"/>
</dbReference>
<keyword evidence="4" id="KW-0720">Serine protease</keyword>
<feature type="compositionally biased region" description="Basic and acidic residues" evidence="6">
    <location>
        <begin position="416"/>
        <end position="425"/>
    </location>
</feature>
<comment type="caution">
    <text evidence="10">The sequence shown here is derived from an EMBL/GenBank/DDBJ whole genome shotgun (WGS) entry which is preliminary data.</text>
</comment>
<evidence type="ECO:0000256" key="4">
    <source>
        <dbReference type="ARBA" id="ARBA00022825"/>
    </source>
</evidence>
<evidence type="ECO:0000259" key="9">
    <source>
        <dbReference type="Pfam" id="PF00082"/>
    </source>
</evidence>
<organism evidence="10 11">
    <name type="scientific">Nocardiopsis lambiniae</name>
    <dbReference type="NCBI Taxonomy" id="3075539"/>
    <lineage>
        <taxon>Bacteria</taxon>
        <taxon>Bacillati</taxon>
        <taxon>Actinomycetota</taxon>
        <taxon>Actinomycetes</taxon>
        <taxon>Streptosporangiales</taxon>
        <taxon>Nocardiopsidaceae</taxon>
        <taxon>Nocardiopsis</taxon>
    </lineage>
</organism>
<dbReference type="PROSITE" id="PS51892">
    <property type="entry name" value="SUBTILASE"/>
    <property type="match status" value="1"/>
</dbReference>
<reference evidence="11" key="1">
    <citation type="submission" date="2023-07" db="EMBL/GenBank/DDBJ databases">
        <title>30 novel species of actinomycetes from the DSMZ collection.</title>
        <authorList>
            <person name="Nouioui I."/>
        </authorList>
    </citation>
    <scope>NUCLEOTIDE SEQUENCE [LARGE SCALE GENOMIC DNA]</scope>
    <source>
        <strain evidence="11">DSM 44743</strain>
    </source>
</reference>
<evidence type="ECO:0000256" key="7">
    <source>
        <dbReference type="SAM" id="Phobius"/>
    </source>
</evidence>
<comment type="caution">
    <text evidence="5">Lacks conserved residue(s) required for the propagation of feature annotation.</text>
</comment>
<keyword evidence="3" id="KW-0378">Hydrolase</keyword>
<gene>
    <name evidence="10" type="ORF">RM479_22400</name>
</gene>
<dbReference type="EMBL" id="JAVREP010000019">
    <property type="protein sequence ID" value="MDT0331174.1"/>
    <property type="molecule type" value="Genomic_DNA"/>
</dbReference>
<feature type="transmembrane region" description="Helical" evidence="7">
    <location>
        <begin position="369"/>
        <end position="393"/>
    </location>
</feature>
<dbReference type="RefSeq" id="WP_311513729.1">
    <property type="nucleotide sequence ID" value="NZ_JAVREP010000019.1"/>
</dbReference>
<name>A0ABU2MEQ8_9ACTN</name>
<dbReference type="InterPro" id="IPR050131">
    <property type="entry name" value="Peptidase_S8_subtilisin-like"/>
</dbReference>
<evidence type="ECO:0000256" key="1">
    <source>
        <dbReference type="ARBA" id="ARBA00011073"/>
    </source>
</evidence>
<evidence type="ECO:0000256" key="5">
    <source>
        <dbReference type="PROSITE-ProRule" id="PRU01240"/>
    </source>
</evidence>
<feature type="region of interest" description="Disordered" evidence="6">
    <location>
        <begin position="399"/>
        <end position="425"/>
    </location>
</feature>
<evidence type="ECO:0000256" key="3">
    <source>
        <dbReference type="ARBA" id="ARBA00022801"/>
    </source>
</evidence>
<keyword evidence="7" id="KW-1133">Transmembrane helix</keyword>
<keyword evidence="8" id="KW-0732">Signal</keyword>
<keyword evidence="11" id="KW-1185">Reference proteome</keyword>
<dbReference type="InterPro" id="IPR015500">
    <property type="entry name" value="Peptidase_S8_subtilisin-rel"/>
</dbReference>
<dbReference type="PANTHER" id="PTHR43806">
    <property type="entry name" value="PEPTIDASE S8"/>
    <property type="match status" value="1"/>
</dbReference>
<feature type="signal peptide" evidence="8">
    <location>
        <begin position="1"/>
        <end position="36"/>
    </location>
</feature>
<protein>
    <submittedName>
        <fullName evidence="10">S8 family serine peptidase</fullName>
    </submittedName>
</protein>
<feature type="domain" description="Peptidase S8/S53" evidence="9">
    <location>
        <begin position="117"/>
        <end position="318"/>
    </location>
</feature>
<keyword evidence="2" id="KW-0645">Protease</keyword>
<evidence type="ECO:0000256" key="2">
    <source>
        <dbReference type="ARBA" id="ARBA00022670"/>
    </source>
</evidence>
<comment type="similarity">
    <text evidence="1 5">Belongs to the peptidase S8 family.</text>
</comment>
<proteinExistence type="inferred from homology"/>
<sequence>MSQTPVPGARGRRAAGLTAALVLALGPAVTPTAAVADTSDEAPPALNQVFEFKNAQQPCAPPGTEVVEREPWTRSFLGMDRAHSLSTGAGVEVAVLAPELDSSGPALDGAVTGGGSVDCLGHGTFLAGVVGGREVPDSGTLGVAPDVSLRFVPTGDPNTGVTPPGQIASGISTAVEAGSDVILVGTASWENSGALDSAVAAATEAGVLVVAPATVNTARGPMAGYPGQHPSALSVAAHDPEGMPVVGAPLLRADGELTRVDLLAPGDLTVGPGPGGGHVIGSGSGVAAAFAAGAAALTAARVPELTAEELRAHLIATAYPSPGGAEDPVNGGGRVDLMGALVTGPSGESVTVAGERFTPDPSPRGSLEAVPTAVTVGVFTLLVVMCVLGAAVVRNGKARGWRPAAPGEPVPIGPPPEREPESRWR</sequence>
<dbReference type="InterPro" id="IPR000209">
    <property type="entry name" value="Peptidase_S8/S53_dom"/>
</dbReference>
<keyword evidence="7" id="KW-0812">Transmembrane</keyword>
<evidence type="ECO:0000313" key="10">
    <source>
        <dbReference type="EMBL" id="MDT0331174.1"/>
    </source>
</evidence>
<keyword evidence="7" id="KW-0472">Membrane</keyword>
<dbReference type="Gene3D" id="3.40.50.200">
    <property type="entry name" value="Peptidase S8/S53 domain"/>
    <property type="match status" value="1"/>
</dbReference>
<accession>A0ABU2MEQ8</accession>
<feature type="compositionally biased region" description="Pro residues" evidence="6">
    <location>
        <begin position="406"/>
        <end position="415"/>
    </location>
</feature>
<feature type="chain" id="PRO_5046274487" evidence="8">
    <location>
        <begin position="37"/>
        <end position="425"/>
    </location>
</feature>
<dbReference type="InterPro" id="IPR036852">
    <property type="entry name" value="Peptidase_S8/S53_dom_sf"/>
</dbReference>